<evidence type="ECO:0000256" key="13">
    <source>
        <dbReference type="RuleBase" id="RU361129"/>
    </source>
</evidence>
<evidence type="ECO:0000256" key="4">
    <source>
        <dbReference type="ARBA" id="ARBA00022737"/>
    </source>
</evidence>
<keyword evidence="5 13" id="KW-0805">Transcription regulation</keyword>
<evidence type="ECO:0000256" key="14">
    <source>
        <dbReference type="SAM" id="Coils"/>
    </source>
</evidence>
<evidence type="ECO:0000256" key="8">
    <source>
        <dbReference type="ARBA" id="ARBA00023155"/>
    </source>
</evidence>
<feature type="region of interest" description="Disordered" evidence="15">
    <location>
        <begin position="164"/>
        <end position="217"/>
    </location>
</feature>
<keyword evidence="3" id="KW-0597">Phosphoprotein</keyword>
<evidence type="ECO:0000256" key="9">
    <source>
        <dbReference type="ARBA" id="ARBA00023163"/>
    </source>
</evidence>
<keyword evidence="9 13" id="KW-0804">Transcription</keyword>
<protein>
    <recommendedName>
        <fullName evidence="13">Homeobox protein cut-like</fullName>
    </recommendedName>
</protein>
<dbReference type="FunFam" id="1.10.260.40:FF:000010">
    <property type="entry name" value="Cut-like homeobox 1a"/>
    <property type="match status" value="1"/>
</dbReference>
<feature type="compositionally biased region" description="Low complexity" evidence="15">
    <location>
        <begin position="1231"/>
        <end position="1252"/>
    </location>
</feature>
<keyword evidence="6 14" id="KW-0175">Coiled coil</keyword>
<dbReference type="InterPro" id="IPR057476">
    <property type="entry name" value="Cux_N"/>
</dbReference>
<feature type="region of interest" description="Disordered" evidence="15">
    <location>
        <begin position="830"/>
        <end position="891"/>
    </location>
</feature>
<sequence length="1455" mass="160236">MAANAGSMFQYWKRFDLKQLQKELDATAGALANRQDESEQSRKKLIDQSREFKKNTPEDLRKQIAPLLKGFQAEIDALSKRSKESEAAFLSVYKRLIDVPDPVSALEAGQQLQVTGRKMHDLETENQRLKDTLQEYEREIAEVKNQEVTIKALKEKLEQYEHSLQAKNTEEAPDQNQDPSGREEGESKGENLPNNYADKESQPQPSQDSRTEDLDMKTQSLQTALEATQAELDELKIKYDEESTAKANEIEAVMTDLERANQRAEAAEREAVSLREQLTSAQPSNQIQKAPEMDKSPEALSCSNLEAELGAKEREVERLAEDVQRLQASLAQLSETSTNQISQLEQQLSSKEALLKQLEEKLQEQSDYEEIKRELGSLKSVEHNSSDHHSSVQDSSKPLEMLLTGKVHSQLSESALKRLANNDFSGSVRRKSKETTVENPQRLPATPVPTTLQGSPPPPSPQLLMRTGTATSESAASANGTHPFSPTGIGPDFFTPGMASVGATFPPLAGKMALNSLLQRQLMQTIYTKALHDTSPSSVLFGPPHYATTNSLSSPLPPQSAGSPEVNGLAPSPSQSEGAGSTSEGEEMDTSEIARQVKEQLIKHNIGQRVFGHYVLGLSQGSVSEILARPKPWSKLTIRGKEPFHKMKHFLSDEQNILALRSIQGRQRGNITTRIRTPETGSDEAIKSILEQAKRELQVQKADGVGERHRRSGYHRGSGSYFQIYAHSLRLVESSQPPSSSSSSDENIRSILEQARREMEAQQVALEPVLKANSMAPTDLSLLGSPLSTLPYTPIAQSLKKPSTSPLLDFHSGVKKEMGEVAVSDVGVDGVPKLGRLSESGGGLGGGSWREHWWSTGLSEHRGTGQPSVSEDAHGQEDSKEKLPRLGSTAPVAPASSLDYWKDWPSSESPYSQSSELSLQMPSGSETPQSSPLPSSSPLLSLPKVAKPVVPPLTPEQYEYYMYQEVDTVDLTQQVKDKLAKNGICQRIFGEKVLGLSQGSVSDMLSRPKHWSKLTQKGREPFIRMQLWLNGELGQALLPMPGQTQEITPKTSASCSPAPESPLSSAEESVKSQQEEQMCQASIQEPSETSESQPGTPLPLPLPGHAGLSIQEMVAMSPELDTYAITKKVKEVLTDNNLGQRLFGESILGLTQGSVSDLLARPKPWHKLSLKGREPFVRMQLWLKDPRNVEKLMDMKRMEKKAYMKRRHSSIGESHLLESGLSGSDLTQSASPQNLSQQHQQQQQQQQQQNQPHLKKPRVVLAPEEKEALKRAYQQKPYPSPKTIEELASQLNLKTSTVINWFHNYRSRIRRELFIEEIQAAAGEGGSPSARPGKSGGEGDNSCDGTESDSTAEGRPSGSEERRGLLESPNLSHRDEEGEAEFPSASGTSRPRGGIIDSLFGIPESVSTAPATATATPCRNPKDSSLRKKKAANLNNIIHRLEKAANRDEPHEWEF</sequence>
<keyword evidence="7 11" id="KW-0238">DNA-binding</keyword>
<dbReference type="CDD" id="cd00086">
    <property type="entry name" value="homeodomain"/>
    <property type="match status" value="1"/>
</dbReference>
<dbReference type="PROSITE" id="PS50071">
    <property type="entry name" value="HOMEOBOX_2"/>
    <property type="match status" value="1"/>
</dbReference>
<feature type="compositionally biased region" description="Low complexity" evidence="15">
    <location>
        <begin position="911"/>
        <end position="920"/>
    </location>
</feature>
<evidence type="ECO:0000256" key="1">
    <source>
        <dbReference type="ARBA" id="ARBA00004123"/>
    </source>
</evidence>
<feature type="region of interest" description="Disordered" evidence="15">
    <location>
        <begin position="1407"/>
        <end position="1427"/>
    </location>
</feature>
<comment type="similarity">
    <text evidence="2 13">Belongs to the CUT homeobox family.</text>
</comment>
<feature type="compositionally biased region" description="Basic and acidic residues" evidence="15">
    <location>
        <begin position="262"/>
        <end position="273"/>
    </location>
</feature>
<evidence type="ECO:0000256" key="5">
    <source>
        <dbReference type="ARBA" id="ARBA00023015"/>
    </source>
</evidence>
<feature type="compositionally biased region" description="Low complexity" evidence="15">
    <location>
        <begin position="930"/>
        <end position="942"/>
    </location>
</feature>
<feature type="region of interest" description="Disordered" evidence="15">
    <location>
        <begin position="1042"/>
        <end position="1105"/>
    </location>
</feature>
<feature type="compositionally biased region" description="Low complexity" evidence="15">
    <location>
        <begin position="1408"/>
        <end position="1417"/>
    </location>
</feature>
<dbReference type="Pfam" id="PF00046">
    <property type="entry name" value="Homeodomain"/>
    <property type="match status" value="1"/>
</dbReference>
<feature type="region of interest" description="Disordered" evidence="15">
    <location>
        <begin position="262"/>
        <end position="298"/>
    </location>
</feature>
<dbReference type="GO" id="GO:0005634">
    <property type="term" value="C:nucleus"/>
    <property type="evidence" value="ECO:0007669"/>
    <property type="project" value="UniProtKB-SubCell"/>
</dbReference>
<accession>A0A6P6KTV8</accession>
<feature type="compositionally biased region" description="Low complexity" evidence="15">
    <location>
        <begin position="467"/>
        <end position="481"/>
    </location>
</feature>
<evidence type="ECO:0000256" key="12">
    <source>
        <dbReference type="RuleBase" id="RU000682"/>
    </source>
</evidence>
<dbReference type="FunFam" id="1.10.260.40:FF:000004">
    <property type="entry name" value="Cut-like homeobox 1a"/>
    <property type="match status" value="2"/>
</dbReference>
<comment type="subcellular location">
    <subcellularLocation>
        <location evidence="1 11 12">Nucleus</location>
    </subcellularLocation>
</comment>
<dbReference type="PROSITE" id="PS51042">
    <property type="entry name" value="CUT"/>
    <property type="match status" value="3"/>
</dbReference>
<feature type="compositionally biased region" description="Basic and acidic residues" evidence="15">
    <location>
        <begin position="34"/>
        <end position="56"/>
    </location>
</feature>
<evidence type="ECO:0000313" key="19">
    <source>
        <dbReference type="RefSeq" id="XP_026075733.1"/>
    </source>
</evidence>
<feature type="compositionally biased region" description="Low complexity" evidence="15">
    <location>
        <begin position="1052"/>
        <end position="1067"/>
    </location>
</feature>
<feature type="compositionally biased region" description="Basic and acidic residues" evidence="15">
    <location>
        <begin position="871"/>
        <end position="884"/>
    </location>
</feature>
<feature type="domain" description="CUT" evidence="17">
    <location>
        <begin position="957"/>
        <end position="1044"/>
    </location>
</feature>
<dbReference type="Pfam" id="PF25398">
    <property type="entry name" value="CUX1_N"/>
    <property type="match status" value="1"/>
</dbReference>
<feature type="compositionally biased region" description="Low complexity" evidence="15">
    <location>
        <begin position="574"/>
        <end position="583"/>
    </location>
</feature>
<dbReference type="PANTHER" id="PTHR14043">
    <property type="entry name" value="CCAAT DISPLACEMENT PROTEIN-RELATED"/>
    <property type="match status" value="1"/>
</dbReference>
<feature type="region of interest" description="Disordered" evidence="15">
    <location>
        <begin position="31"/>
        <end position="56"/>
    </location>
</feature>
<feature type="compositionally biased region" description="Basic and acidic residues" evidence="15">
    <location>
        <begin position="180"/>
        <end position="189"/>
    </location>
</feature>
<name>A0A6P6KTV8_CARAU</name>
<dbReference type="SUPFAM" id="SSF46689">
    <property type="entry name" value="Homeodomain-like"/>
    <property type="match status" value="1"/>
</dbReference>
<keyword evidence="8 11" id="KW-0371">Homeobox</keyword>
<keyword evidence="4" id="KW-0677">Repeat</keyword>
<evidence type="ECO:0000256" key="2">
    <source>
        <dbReference type="ARBA" id="ARBA00008190"/>
    </source>
</evidence>
<feature type="region of interest" description="Disordered" evidence="15">
    <location>
        <begin position="550"/>
        <end position="590"/>
    </location>
</feature>
<evidence type="ECO:0000256" key="3">
    <source>
        <dbReference type="ARBA" id="ARBA00022553"/>
    </source>
</evidence>
<dbReference type="PANTHER" id="PTHR14043:SF4">
    <property type="entry name" value="HOMEOBOX PROTEIN CUT-LIKE 1"/>
    <property type="match status" value="1"/>
</dbReference>
<feature type="coiled-coil region" evidence="14">
    <location>
        <begin position="302"/>
        <end position="371"/>
    </location>
</feature>
<organism evidence="18 19">
    <name type="scientific">Carassius auratus</name>
    <name type="common">Goldfish</name>
    <dbReference type="NCBI Taxonomy" id="7957"/>
    <lineage>
        <taxon>Eukaryota</taxon>
        <taxon>Metazoa</taxon>
        <taxon>Chordata</taxon>
        <taxon>Craniata</taxon>
        <taxon>Vertebrata</taxon>
        <taxon>Euteleostomi</taxon>
        <taxon>Actinopterygii</taxon>
        <taxon>Neopterygii</taxon>
        <taxon>Teleostei</taxon>
        <taxon>Ostariophysi</taxon>
        <taxon>Cypriniformes</taxon>
        <taxon>Cyprinidae</taxon>
        <taxon>Cyprininae</taxon>
        <taxon>Carassius</taxon>
    </lineage>
</organism>
<dbReference type="InterPro" id="IPR003350">
    <property type="entry name" value="CUT_dom"/>
</dbReference>
<feature type="compositionally biased region" description="Polar residues" evidence="15">
    <location>
        <begin position="277"/>
        <end position="288"/>
    </location>
</feature>
<dbReference type="Gene3D" id="1.10.10.60">
    <property type="entry name" value="Homeodomain-like"/>
    <property type="match status" value="1"/>
</dbReference>
<dbReference type="PROSITE" id="PS00027">
    <property type="entry name" value="HOMEOBOX_1"/>
    <property type="match status" value="1"/>
</dbReference>
<keyword evidence="10 11" id="KW-0539">Nucleus</keyword>
<feature type="region of interest" description="Disordered" evidence="15">
    <location>
        <begin position="1217"/>
        <end position="1255"/>
    </location>
</feature>
<feature type="compositionally biased region" description="Polar residues" evidence="15">
    <location>
        <begin position="1075"/>
        <end position="1095"/>
    </location>
</feature>
<evidence type="ECO:0000259" key="17">
    <source>
        <dbReference type="PROSITE" id="PS51042"/>
    </source>
</evidence>
<feature type="domain" description="CUT" evidence="17">
    <location>
        <begin position="579"/>
        <end position="666"/>
    </location>
</feature>
<feature type="DNA-binding region" description="Homeobox" evidence="11">
    <location>
        <begin position="1254"/>
        <end position="1313"/>
    </location>
</feature>
<dbReference type="GO" id="GO:0000981">
    <property type="term" value="F:DNA-binding transcription factor activity, RNA polymerase II-specific"/>
    <property type="evidence" value="ECO:0007669"/>
    <property type="project" value="InterPro"/>
</dbReference>
<feature type="region of interest" description="Disordered" evidence="15">
    <location>
        <begin position="423"/>
        <end position="489"/>
    </location>
</feature>
<dbReference type="SMART" id="SM00389">
    <property type="entry name" value="HOX"/>
    <property type="match status" value="1"/>
</dbReference>
<reference evidence="19" key="1">
    <citation type="submission" date="2025-08" db="UniProtKB">
        <authorList>
            <consortium name="RefSeq"/>
        </authorList>
    </citation>
    <scope>IDENTIFICATION</scope>
    <source>
        <strain evidence="19">Wakin</strain>
        <tissue evidence="19">Muscle</tissue>
    </source>
</reference>
<feature type="region of interest" description="Disordered" evidence="15">
    <location>
        <begin position="911"/>
        <end position="942"/>
    </location>
</feature>
<dbReference type="Gene3D" id="1.10.260.40">
    <property type="entry name" value="lambda repressor-like DNA-binding domains"/>
    <property type="match status" value="3"/>
</dbReference>
<dbReference type="Proteomes" id="UP000515129">
    <property type="component" value="Chromosome 35"/>
</dbReference>
<evidence type="ECO:0000259" key="16">
    <source>
        <dbReference type="PROSITE" id="PS50071"/>
    </source>
</evidence>
<evidence type="ECO:0000313" key="18">
    <source>
        <dbReference type="Proteomes" id="UP000515129"/>
    </source>
</evidence>
<keyword evidence="18" id="KW-1185">Reference proteome</keyword>
<feature type="domain" description="Homeobox" evidence="16">
    <location>
        <begin position="1252"/>
        <end position="1312"/>
    </location>
</feature>
<feature type="compositionally biased region" description="Polar residues" evidence="15">
    <location>
        <begin position="1042"/>
        <end position="1051"/>
    </location>
</feature>
<evidence type="ECO:0000256" key="15">
    <source>
        <dbReference type="SAM" id="MobiDB-lite"/>
    </source>
</evidence>
<dbReference type="SUPFAM" id="SSF47413">
    <property type="entry name" value="lambda repressor-like DNA-binding domains"/>
    <property type="match status" value="3"/>
</dbReference>
<feature type="domain" description="CUT" evidence="17">
    <location>
        <begin position="1111"/>
        <end position="1198"/>
    </location>
</feature>
<dbReference type="SMART" id="SM01109">
    <property type="entry name" value="CUT"/>
    <property type="match status" value="3"/>
</dbReference>
<dbReference type="Pfam" id="PF02376">
    <property type="entry name" value="CUT"/>
    <property type="match status" value="3"/>
</dbReference>
<evidence type="ECO:0000256" key="10">
    <source>
        <dbReference type="ARBA" id="ARBA00023242"/>
    </source>
</evidence>
<gene>
    <name evidence="19" type="primary">LOC113054412</name>
</gene>
<dbReference type="GO" id="GO:0000977">
    <property type="term" value="F:RNA polymerase II transcription regulatory region sequence-specific DNA binding"/>
    <property type="evidence" value="ECO:0007669"/>
    <property type="project" value="TreeGrafter"/>
</dbReference>
<evidence type="ECO:0000256" key="11">
    <source>
        <dbReference type="PROSITE-ProRule" id="PRU00108"/>
    </source>
</evidence>
<proteinExistence type="inferred from homology"/>
<dbReference type="InterPro" id="IPR001356">
    <property type="entry name" value="HD"/>
</dbReference>
<feature type="compositionally biased region" description="Basic and acidic residues" evidence="15">
    <location>
        <begin position="849"/>
        <end position="863"/>
    </location>
</feature>
<dbReference type="InterPro" id="IPR009057">
    <property type="entry name" value="Homeodomain-like_sf"/>
</dbReference>
<evidence type="ECO:0000256" key="7">
    <source>
        <dbReference type="ARBA" id="ARBA00023125"/>
    </source>
</evidence>
<dbReference type="GeneID" id="113054412"/>
<feature type="region of interest" description="Disordered" evidence="15">
    <location>
        <begin position="1322"/>
        <end position="1395"/>
    </location>
</feature>
<evidence type="ECO:0000256" key="6">
    <source>
        <dbReference type="ARBA" id="ARBA00023054"/>
    </source>
</evidence>
<dbReference type="RefSeq" id="XP_026075733.1">
    <property type="nucleotide sequence ID" value="XM_026219948.1"/>
</dbReference>
<dbReference type="FunFam" id="1.10.10.60:FF:000116">
    <property type="entry name" value="Cut-like homeobox 2b"/>
    <property type="match status" value="1"/>
</dbReference>
<dbReference type="InterPro" id="IPR010982">
    <property type="entry name" value="Lambda_DNA-bd_dom_sf"/>
</dbReference>
<dbReference type="InterPro" id="IPR017970">
    <property type="entry name" value="Homeobox_CS"/>
</dbReference>